<evidence type="ECO:0000259" key="16">
    <source>
        <dbReference type="PROSITE" id="PS50885"/>
    </source>
</evidence>
<proteinExistence type="predicted"/>
<dbReference type="InterPro" id="IPR017232">
    <property type="entry name" value="NtrY"/>
</dbReference>
<evidence type="ECO:0000256" key="5">
    <source>
        <dbReference type="ARBA" id="ARBA00022553"/>
    </source>
</evidence>
<evidence type="ECO:0000256" key="1">
    <source>
        <dbReference type="ARBA" id="ARBA00000085"/>
    </source>
</evidence>
<dbReference type="Pfam" id="PF00672">
    <property type="entry name" value="HAMP"/>
    <property type="match status" value="1"/>
</dbReference>
<evidence type="ECO:0000256" key="12">
    <source>
        <dbReference type="ARBA" id="ARBA00023012"/>
    </source>
</evidence>
<dbReference type="Proteomes" id="UP000566324">
    <property type="component" value="Unassembled WGS sequence"/>
</dbReference>
<dbReference type="CDD" id="cd00082">
    <property type="entry name" value="HisKA"/>
    <property type="match status" value="1"/>
</dbReference>
<dbReference type="InterPro" id="IPR036097">
    <property type="entry name" value="HisK_dim/P_sf"/>
</dbReference>
<dbReference type="AlphaFoldDB" id="A0A7W7AY67"/>
<keyword evidence="4" id="KW-1003">Cell membrane</keyword>
<name>A0A7W7AY67_9SPHN</name>
<evidence type="ECO:0000256" key="10">
    <source>
        <dbReference type="ARBA" id="ARBA00022840"/>
    </source>
</evidence>
<comment type="caution">
    <text evidence="17">The sequence shown here is derived from an EMBL/GenBank/DDBJ whole genome shotgun (WGS) entry which is preliminary data.</text>
</comment>
<dbReference type="SUPFAM" id="SSF55874">
    <property type="entry name" value="ATPase domain of HSP90 chaperone/DNA topoisomerase II/histidine kinase"/>
    <property type="match status" value="1"/>
</dbReference>
<dbReference type="Pfam" id="PF00512">
    <property type="entry name" value="HisKA"/>
    <property type="match status" value="1"/>
</dbReference>
<keyword evidence="12" id="KW-0902">Two-component regulatory system</keyword>
<dbReference type="SUPFAM" id="SSF55785">
    <property type="entry name" value="PYP-like sensor domain (PAS domain)"/>
    <property type="match status" value="1"/>
</dbReference>
<keyword evidence="10" id="KW-0067">ATP-binding</keyword>
<organism evidence="17 18">
    <name type="scientific">Sphingosinicella soli</name>
    <dbReference type="NCBI Taxonomy" id="333708"/>
    <lineage>
        <taxon>Bacteria</taxon>
        <taxon>Pseudomonadati</taxon>
        <taxon>Pseudomonadota</taxon>
        <taxon>Alphaproteobacteria</taxon>
        <taxon>Sphingomonadales</taxon>
        <taxon>Sphingosinicellaceae</taxon>
        <taxon>Sphingosinicella</taxon>
    </lineage>
</organism>
<feature type="domain" description="HAMP" evidence="16">
    <location>
        <begin position="332"/>
        <end position="385"/>
    </location>
</feature>
<dbReference type="PROSITE" id="PS50109">
    <property type="entry name" value="HIS_KIN"/>
    <property type="match status" value="1"/>
</dbReference>
<keyword evidence="11 14" id="KW-1133">Transmembrane helix</keyword>
<evidence type="ECO:0000256" key="6">
    <source>
        <dbReference type="ARBA" id="ARBA00022679"/>
    </source>
</evidence>
<dbReference type="InterPro" id="IPR035965">
    <property type="entry name" value="PAS-like_dom_sf"/>
</dbReference>
<comment type="subcellular location">
    <subcellularLocation>
        <location evidence="2">Cell membrane</location>
        <topology evidence="2">Multi-pass membrane protein</topology>
    </subcellularLocation>
</comment>
<keyword evidence="8" id="KW-0547">Nucleotide-binding</keyword>
<dbReference type="EMBL" id="JACHNZ010000001">
    <property type="protein sequence ID" value="MBB4630537.1"/>
    <property type="molecule type" value="Genomic_DNA"/>
</dbReference>
<dbReference type="InterPro" id="IPR013767">
    <property type="entry name" value="PAS_fold"/>
</dbReference>
<feature type="transmembrane region" description="Helical" evidence="14">
    <location>
        <begin position="310"/>
        <end position="331"/>
    </location>
</feature>
<evidence type="ECO:0000256" key="13">
    <source>
        <dbReference type="ARBA" id="ARBA00023136"/>
    </source>
</evidence>
<dbReference type="InterPro" id="IPR003594">
    <property type="entry name" value="HATPase_dom"/>
</dbReference>
<dbReference type="CDD" id="cd00130">
    <property type="entry name" value="PAS"/>
    <property type="match status" value="1"/>
</dbReference>
<dbReference type="InterPro" id="IPR003660">
    <property type="entry name" value="HAMP_dom"/>
</dbReference>
<dbReference type="InterPro" id="IPR045671">
    <property type="entry name" value="NtrY-like_N"/>
</dbReference>
<dbReference type="SMART" id="SM00388">
    <property type="entry name" value="HisKA"/>
    <property type="match status" value="1"/>
</dbReference>
<dbReference type="Pfam" id="PF02518">
    <property type="entry name" value="HATPase_c"/>
    <property type="match status" value="1"/>
</dbReference>
<dbReference type="SMART" id="SM00304">
    <property type="entry name" value="HAMP"/>
    <property type="match status" value="2"/>
</dbReference>
<dbReference type="InterPro" id="IPR000014">
    <property type="entry name" value="PAS"/>
</dbReference>
<feature type="domain" description="Histidine kinase" evidence="15">
    <location>
        <begin position="518"/>
        <end position="736"/>
    </location>
</feature>
<evidence type="ECO:0000313" key="18">
    <source>
        <dbReference type="Proteomes" id="UP000566324"/>
    </source>
</evidence>
<keyword evidence="9 17" id="KW-0418">Kinase</keyword>
<dbReference type="PROSITE" id="PS50885">
    <property type="entry name" value="HAMP"/>
    <property type="match status" value="1"/>
</dbReference>
<evidence type="ECO:0000256" key="11">
    <source>
        <dbReference type="ARBA" id="ARBA00022989"/>
    </source>
</evidence>
<dbReference type="PANTHER" id="PTHR43065:SF10">
    <property type="entry name" value="PEROXIDE STRESS-ACTIVATED HISTIDINE KINASE MAK3"/>
    <property type="match status" value="1"/>
</dbReference>
<evidence type="ECO:0000256" key="3">
    <source>
        <dbReference type="ARBA" id="ARBA00012438"/>
    </source>
</evidence>
<evidence type="ECO:0000256" key="14">
    <source>
        <dbReference type="SAM" id="Phobius"/>
    </source>
</evidence>
<sequence>MSATASSKPASPRRRMRRRISRWVSRVELYPRLEVALGLIAVAVGCASYFALTDTFFTAANTPSGRTILLVANLVPLMTLLVLIGRRFVILRVNRRRGLAGARMHVRMVALFSAIAAIPTLLVVVFASLLFQFGTQFWFSDNARTVLENAEQVAHSYVAENRQRIVADIEAMGTDVYEYANSYGIDSSGFADGLAFQVAARNLTEASVFTLNGDDYHIYAAVGMNGAPLAQRILPTDIARARSGRASVLATASDRVEAIVRIDPLLERYVYVSRSVDPAVLQSAQRAEGAMNEYEALLARSKSLQWQFNLALFVIALLILAAAILSALWLANRLVAPIGRLVRAAERVGGGDLAARVPVRNSPDEVGTLARTFNRMTRQLQAQTSALVTANEQLDARRQFTEAVLSSVSAGVISIDEDGHIRLVSHSAADLLEITEEALGGMTIEEAVPEFTALLEETRASGQASGQVRIARGNDVQSLLVRMGGVSGGSRGYVITFDDITQQLADQRRAAWADVARRIAHEIKNPLTPIQLSAERLQRRYGNKIEEDADTFRSLTETIVRQVGDLRQMVDEFSSFARMPKPVFRPESFLEIARQALFLQEVAHSDFDYQMDVPAGLPPFICDRRQIAQALTNLLKNASESVSARCKDGEIEGRIALSATFAEPDTLVVTVTDNGIGLPASQRDRLTEPYVTTRVKGTGLGLAIVKKIVEEHDGTLDLRDAEGGGAAAVMSFDLAALQAHVVQEPGVPEKVAVQQR</sequence>
<feature type="transmembrane region" description="Helical" evidence="14">
    <location>
        <begin position="69"/>
        <end position="89"/>
    </location>
</feature>
<dbReference type="RefSeq" id="WP_184063593.1">
    <property type="nucleotide sequence ID" value="NZ_JACHNZ010000001.1"/>
</dbReference>
<dbReference type="Gene3D" id="3.30.565.10">
    <property type="entry name" value="Histidine kinase-like ATPase, C-terminal domain"/>
    <property type="match status" value="1"/>
</dbReference>
<feature type="transmembrane region" description="Helical" evidence="14">
    <location>
        <begin position="109"/>
        <end position="131"/>
    </location>
</feature>
<evidence type="ECO:0000259" key="15">
    <source>
        <dbReference type="PROSITE" id="PS50109"/>
    </source>
</evidence>
<evidence type="ECO:0000256" key="2">
    <source>
        <dbReference type="ARBA" id="ARBA00004651"/>
    </source>
</evidence>
<comment type="catalytic activity">
    <reaction evidence="1">
        <text>ATP + protein L-histidine = ADP + protein N-phospho-L-histidine.</text>
        <dbReference type="EC" id="2.7.13.3"/>
    </reaction>
</comment>
<dbReference type="InterPro" id="IPR004358">
    <property type="entry name" value="Sig_transdc_His_kin-like_C"/>
</dbReference>
<dbReference type="InterPro" id="IPR003661">
    <property type="entry name" value="HisK_dim/P_dom"/>
</dbReference>
<dbReference type="GO" id="GO:0005886">
    <property type="term" value="C:plasma membrane"/>
    <property type="evidence" value="ECO:0007669"/>
    <property type="project" value="UniProtKB-SubCell"/>
</dbReference>
<dbReference type="Pfam" id="PF19312">
    <property type="entry name" value="NtrY_N"/>
    <property type="match status" value="1"/>
</dbReference>
<keyword evidence="5" id="KW-0597">Phosphoprotein</keyword>
<keyword evidence="6 17" id="KW-0808">Transferase</keyword>
<dbReference type="InterPro" id="IPR005467">
    <property type="entry name" value="His_kinase_dom"/>
</dbReference>
<dbReference type="PANTHER" id="PTHR43065">
    <property type="entry name" value="SENSOR HISTIDINE KINASE"/>
    <property type="match status" value="1"/>
</dbReference>
<gene>
    <name evidence="17" type="ORF">GGQ98_000138</name>
</gene>
<dbReference type="SUPFAM" id="SSF158472">
    <property type="entry name" value="HAMP domain-like"/>
    <property type="match status" value="1"/>
</dbReference>
<dbReference type="Gene3D" id="6.10.340.10">
    <property type="match status" value="1"/>
</dbReference>
<dbReference type="SMART" id="SM00387">
    <property type="entry name" value="HATPase_c"/>
    <property type="match status" value="1"/>
</dbReference>
<keyword evidence="18" id="KW-1185">Reference proteome</keyword>
<accession>A0A7W7AY67</accession>
<evidence type="ECO:0000256" key="9">
    <source>
        <dbReference type="ARBA" id="ARBA00022777"/>
    </source>
</evidence>
<dbReference type="SMART" id="SM00091">
    <property type="entry name" value="PAS"/>
    <property type="match status" value="1"/>
</dbReference>
<dbReference type="Gene3D" id="1.10.287.130">
    <property type="match status" value="1"/>
</dbReference>
<dbReference type="Pfam" id="PF00989">
    <property type="entry name" value="PAS"/>
    <property type="match status" value="1"/>
</dbReference>
<dbReference type="CDD" id="cd06225">
    <property type="entry name" value="HAMP"/>
    <property type="match status" value="1"/>
</dbReference>
<evidence type="ECO:0000313" key="17">
    <source>
        <dbReference type="EMBL" id="MBB4630537.1"/>
    </source>
</evidence>
<evidence type="ECO:0000256" key="4">
    <source>
        <dbReference type="ARBA" id="ARBA00022475"/>
    </source>
</evidence>
<dbReference type="PRINTS" id="PR00344">
    <property type="entry name" value="BCTRLSENSOR"/>
</dbReference>
<keyword evidence="13 14" id="KW-0472">Membrane</keyword>
<evidence type="ECO:0000256" key="7">
    <source>
        <dbReference type="ARBA" id="ARBA00022692"/>
    </source>
</evidence>
<dbReference type="GO" id="GO:0006355">
    <property type="term" value="P:regulation of DNA-templated transcription"/>
    <property type="evidence" value="ECO:0007669"/>
    <property type="project" value="InterPro"/>
</dbReference>
<evidence type="ECO:0000256" key="8">
    <source>
        <dbReference type="ARBA" id="ARBA00022741"/>
    </source>
</evidence>
<dbReference type="PIRSF" id="PIRSF037532">
    <property type="entry name" value="STHK_NtrY"/>
    <property type="match status" value="1"/>
</dbReference>
<dbReference type="GO" id="GO:0000155">
    <property type="term" value="F:phosphorelay sensor kinase activity"/>
    <property type="evidence" value="ECO:0007669"/>
    <property type="project" value="InterPro"/>
</dbReference>
<keyword evidence="7 14" id="KW-0812">Transmembrane</keyword>
<dbReference type="InterPro" id="IPR036890">
    <property type="entry name" value="HATPase_C_sf"/>
</dbReference>
<protein>
    <recommendedName>
        <fullName evidence="3">histidine kinase</fullName>
        <ecNumber evidence="3">2.7.13.3</ecNumber>
    </recommendedName>
</protein>
<reference evidence="17 18" key="1">
    <citation type="submission" date="2020-08" db="EMBL/GenBank/DDBJ databases">
        <title>Genomic Encyclopedia of Type Strains, Phase IV (KMG-IV): sequencing the most valuable type-strain genomes for metagenomic binning, comparative biology and taxonomic classification.</title>
        <authorList>
            <person name="Goeker M."/>
        </authorList>
    </citation>
    <scope>NUCLEOTIDE SEQUENCE [LARGE SCALE GENOMIC DNA]</scope>
    <source>
        <strain evidence="17 18">DSM 17328</strain>
    </source>
</reference>
<dbReference type="GO" id="GO:0005524">
    <property type="term" value="F:ATP binding"/>
    <property type="evidence" value="ECO:0007669"/>
    <property type="project" value="UniProtKB-KW"/>
</dbReference>
<dbReference type="EC" id="2.7.13.3" evidence="3"/>
<dbReference type="SUPFAM" id="SSF47384">
    <property type="entry name" value="Homodimeric domain of signal transducing histidine kinase"/>
    <property type="match status" value="1"/>
</dbReference>
<dbReference type="Gene3D" id="3.30.450.20">
    <property type="entry name" value="PAS domain"/>
    <property type="match status" value="1"/>
</dbReference>